<feature type="domain" description="ABC transporter" evidence="14">
    <location>
        <begin position="3"/>
        <end position="438"/>
    </location>
</feature>
<dbReference type="EMBL" id="CP089984">
    <property type="protein sequence ID" value="WXB20194.1"/>
    <property type="molecule type" value="Genomic_DNA"/>
</dbReference>
<evidence type="ECO:0000256" key="10">
    <source>
        <dbReference type="ARBA" id="ARBA00023204"/>
    </source>
</evidence>
<protein>
    <recommendedName>
        <fullName evidence="12">UvrABC system protein A</fullName>
    </recommendedName>
    <alternativeName>
        <fullName evidence="13">Excinuclease ABC subunit A</fullName>
    </alternativeName>
</protein>
<dbReference type="InterPro" id="IPR003439">
    <property type="entry name" value="ABC_transporter-like_ATP-bd"/>
</dbReference>
<evidence type="ECO:0000256" key="5">
    <source>
        <dbReference type="ARBA" id="ARBA00022763"/>
    </source>
</evidence>
<dbReference type="PANTHER" id="PTHR43152">
    <property type="entry name" value="UVRABC SYSTEM PROTEIN A"/>
    <property type="match status" value="1"/>
</dbReference>
<name>A0ABZ2MCE8_9BACT</name>
<dbReference type="Pfam" id="PF00005">
    <property type="entry name" value="ABC_tran"/>
    <property type="match status" value="1"/>
</dbReference>
<evidence type="ECO:0000256" key="11">
    <source>
        <dbReference type="ARBA" id="ARBA00038000"/>
    </source>
</evidence>
<evidence type="ECO:0000256" key="1">
    <source>
        <dbReference type="ARBA" id="ARBA00004496"/>
    </source>
</evidence>
<dbReference type="PROSITE" id="PS50893">
    <property type="entry name" value="ABC_TRANSPORTER_2"/>
    <property type="match status" value="2"/>
</dbReference>
<evidence type="ECO:0000256" key="7">
    <source>
        <dbReference type="ARBA" id="ARBA00022840"/>
    </source>
</evidence>
<dbReference type="Gene3D" id="1.20.1580.10">
    <property type="entry name" value="ABC transporter ATPase like domain"/>
    <property type="match status" value="2"/>
</dbReference>
<dbReference type="RefSeq" id="WP_407951525.1">
    <property type="nucleotide sequence ID" value="NZ_CP089984.1"/>
</dbReference>
<keyword evidence="6" id="KW-0228">DNA excision</keyword>
<evidence type="ECO:0000259" key="14">
    <source>
        <dbReference type="PROSITE" id="PS50893"/>
    </source>
</evidence>
<keyword evidence="2" id="KW-0963">Cytoplasm</keyword>
<evidence type="ECO:0000313" key="15">
    <source>
        <dbReference type="EMBL" id="WXB20194.1"/>
    </source>
</evidence>
<keyword evidence="4" id="KW-0547">Nucleotide-binding</keyword>
<comment type="similarity">
    <text evidence="11">Belongs to the ABC transporter superfamily. UvrA family.</text>
</comment>
<evidence type="ECO:0000256" key="8">
    <source>
        <dbReference type="ARBA" id="ARBA00022881"/>
    </source>
</evidence>
<dbReference type="PROSITE" id="PS00211">
    <property type="entry name" value="ABC_TRANSPORTER_1"/>
    <property type="match status" value="1"/>
</dbReference>
<keyword evidence="9" id="KW-0238">DNA-binding</keyword>
<evidence type="ECO:0000256" key="3">
    <source>
        <dbReference type="ARBA" id="ARBA00022737"/>
    </source>
</evidence>
<dbReference type="Gene3D" id="1.10.8.280">
    <property type="entry name" value="ABC transporter ATPase domain-like"/>
    <property type="match status" value="1"/>
</dbReference>
<dbReference type="Proteomes" id="UP001370348">
    <property type="component" value="Chromosome"/>
</dbReference>
<evidence type="ECO:0000313" key="16">
    <source>
        <dbReference type="Proteomes" id="UP001370348"/>
    </source>
</evidence>
<dbReference type="InterPro" id="IPR027417">
    <property type="entry name" value="P-loop_NTPase"/>
</dbReference>
<keyword evidence="16" id="KW-1185">Reference proteome</keyword>
<proteinExistence type="inferred from homology"/>
<keyword evidence="3" id="KW-0677">Repeat</keyword>
<evidence type="ECO:0000256" key="6">
    <source>
        <dbReference type="ARBA" id="ARBA00022769"/>
    </source>
</evidence>
<dbReference type="Gene3D" id="3.40.50.300">
    <property type="entry name" value="P-loop containing nucleotide triphosphate hydrolases"/>
    <property type="match status" value="2"/>
</dbReference>
<comment type="subcellular location">
    <subcellularLocation>
        <location evidence="1">Cytoplasm</location>
    </subcellularLocation>
</comment>
<evidence type="ECO:0000256" key="2">
    <source>
        <dbReference type="ARBA" id="ARBA00022490"/>
    </source>
</evidence>
<keyword evidence="10" id="KW-0234">DNA repair</keyword>
<keyword evidence="8" id="KW-0267">Excision nuclease</keyword>
<evidence type="ECO:0000256" key="4">
    <source>
        <dbReference type="ARBA" id="ARBA00022741"/>
    </source>
</evidence>
<feature type="domain" description="ABC transporter" evidence="14">
    <location>
        <begin position="448"/>
        <end position="743"/>
    </location>
</feature>
<evidence type="ECO:0000256" key="13">
    <source>
        <dbReference type="ARBA" id="ARBA00042156"/>
    </source>
</evidence>
<accession>A0ABZ2MCE8</accession>
<reference evidence="15 16" key="1">
    <citation type="submission" date="2021-12" db="EMBL/GenBank/DDBJ databases">
        <title>Discovery of the Pendulisporaceae a myxobacterial family with distinct sporulation behavior and unique specialized metabolism.</title>
        <authorList>
            <person name="Garcia R."/>
            <person name="Popoff A."/>
            <person name="Bader C.D."/>
            <person name="Loehr J."/>
            <person name="Walesch S."/>
            <person name="Walt C."/>
            <person name="Boldt J."/>
            <person name="Bunk B."/>
            <person name="Haeckl F.J.F.P.J."/>
            <person name="Gunesch A.P."/>
            <person name="Birkelbach J."/>
            <person name="Nuebel U."/>
            <person name="Pietschmann T."/>
            <person name="Bach T."/>
            <person name="Mueller R."/>
        </authorList>
    </citation>
    <scope>NUCLEOTIDE SEQUENCE [LARGE SCALE GENOMIC DNA]</scope>
    <source>
        <strain evidence="15 16">MSr11954</strain>
    </source>
</reference>
<evidence type="ECO:0000256" key="9">
    <source>
        <dbReference type="ARBA" id="ARBA00023125"/>
    </source>
</evidence>
<keyword evidence="5" id="KW-0227">DNA damage</keyword>
<gene>
    <name evidence="15" type="ORF">LZC94_14815</name>
</gene>
<sequence length="753" mass="81704">MRSPFGNIEVRGARENNLKNVSLDIPRRKMTVFTGVSGSGKSSLVFDTIAAESQRLINETFSTFVQTFLPHYGQPDADALHNLSTAILVDQQRLGGTPRSTLGTATDVYTMFRVLFARIGAPKVPHALALSFNDPRGMCPECEGLARVSKIDLDALVDKNKSLAEGAILFPTFVKDGYNWSIFANSGFFDVKKKLRHYTKAEWEKFLYFDDPKVKVKSVGNMKSPYEGLLVKFKRVYLGRDAERMTSSLREHFARIVTRGPCDACGGTRLAEPARACKIDKHSIADVSAMSIREVLGWMKNLVVPSVAPLQARIVERLEHLVAIGLGYLTLSRETATLSGGESQRVKMVRHLGAALTEMTYVFDEPTIGLHPHDIERLSDVLRMLRDKGNTVLVVEHKPEVMAIADHIVDMGPGAGKEGGAIVFEGTFAALKKSGTKTGKHLAQRAALKTEYREAKGHLVVEKATLNNLRHVTVKIPKGVLTVVTGVAGSGKSSLIHGCLIPRHPEAVVVDQSLTPGSRRSNLATYSGMADAIRKAFATANKVKPALFSSNSEGACPACEGLGVIYTDLQHMDPVATRCEACDGRCFTGEVLALTLRGKNINDVLGLSVKEALGYFVEKPVLAILRTLQDVGLGYLALGQRLNTLSGGERQRLKLAEELGKPSDIVVLDEPTTGLHMADVAALIQLLDRMVDNGSTVIVIEHNLDIVARADWVLDMGPGAGNEGGKIVFEGVPAKLVKHRASLTGQHLANRVA</sequence>
<dbReference type="SUPFAM" id="SSF52540">
    <property type="entry name" value="P-loop containing nucleoside triphosphate hydrolases"/>
    <property type="match status" value="2"/>
</dbReference>
<dbReference type="CDD" id="cd03270">
    <property type="entry name" value="ABC_UvrA_I"/>
    <property type="match status" value="1"/>
</dbReference>
<organism evidence="15 16">
    <name type="scientific">Pendulispora albinea</name>
    <dbReference type="NCBI Taxonomy" id="2741071"/>
    <lineage>
        <taxon>Bacteria</taxon>
        <taxon>Pseudomonadati</taxon>
        <taxon>Myxococcota</taxon>
        <taxon>Myxococcia</taxon>
        <taxon>Myxococcales</taxon>
        <taxon>Sorangiineae</taxon>
        <taxon>Pendulisporaceae</taxon>
        <taxon>Pendulispora</taxon>
    </lineage>
</organism>
<dbReference type="InterPro" id="IPR017871">
    <property type="entry name" value="ABC_transporter-like_CS"/>
</dbReference>
<evidence type="ECO:0000256" key="12">
    <source>
        <dbReference type="ARBA" id="ARBA00039316"/>
    </source>
</evidence>
<dbReference type="PANTHER" id="PTHR43152:SF2">
    <property type="entry name" value="DRUG RESISTANCE ABC TRANSPORTER"/>
    <property type="match status" value="1"/>
</dbReference>
<keyword evidence="7" id="KW-0067">ATP-binding</keyword>